<keyword evidence="2" id="KW-0732">Signal</keyword>
<evidence type="ECO:0000313" key="8">
    <source>
        <dbReference type="EMBL" id="CAL1546387.1"/>
    </source>
</evidence>
<dbReference type="InterPro" id="IPR039005">
    <property type="entry name" value="CSPG_rpt"/>
</dbReference>
<dbReference type="InterPro" id="IPR002126">
    <property type="entry name" value="Cadherin-like_dom"/>
</dbReference>
<evidence type="ECO:0000256" key="6">
    <source>
        <dbReference type="PROSITE-ProRule" id="PRU01201"/>
    </source>
</evidence>
<feature type="repeat" description="CSPG" evidence="6">
    <location>
        <begin position="419"/>
        <end position="513"/>
    </location>
</feature>
<keyword evidence="5" id="KW-0106">Calcium</keyword>
<evidence type="ECO:0000256" key="2">
    <source>
        <dbReference type="ARBA" id="ARBA00022729"/>
    </source>
</evidence>
<feature type="repeat" description="CSPG" evidence="6">
    <location>
        <begin position="538"/>
        <end position="652"/>
    </location>
</feature>
<sequence length="668" mass="75023">MSPFQIFDCDFLPKTVQYIHNGSPLLQQDSVRLLVHKFTDAATVTEPVVLRVKISNSSHDIVMTQGLRPLVVPEYNGLSNTIDSSALRFKHGSNPNVSCVVGFSTFFSPWPVAGQVVMGERRQVVDSVKKDCREFLFMNLHYEHLRSPTPDVDYLPLSVEVFDPAVSDDVISERFYLPIHIKGAFQNSPPHASFINQYMMDVDQFVLATVVPGVISAEDYETSKRHLVFNVTKPFGEGKGYLVHLDNHAKPIDSFLQDDLDNNRIAYRPPSVSYPDQRVYDAEFVVYDSHFAQSMPITIHMAVRPADTTAPRVSINTGLTLLEGQSRELTAEHLQVVVDKDNLSRVRMYVKGGLNHGTITVRGKHSNIFSMKDIEAGHVTYKHDDSDSTRDRIELRISDGSNTVLSSFPITIIPRDDTPPYMVNNLGLQVNEGGIRKISEDMLLAHDSDSLDNNIVFTIVTSPAAGDIIRKIRPSDAGTKIFGFRQRDVVKGQIYYRHNGDEVFKDSFTFTIQDHQDPPNESETMTFVITISPMNENPPQIDATAKRIMYVEETNVGYIKPTELRYTDVESSNKDLTYTITTPPYFVYNRGERDAGRLVATHNISKVDKTTDVAQVVKFSQADIDQQKIAYIPPAADIGPESRLVRLAYTVEDGSGNKLYGQTFDIEV</sequence>
<dbReference type="GO" id="GO:0016020">
    <property type="term" value="C:membrane"/>
    <property type="evidence" value="ECO:0007669"/>
    <property type="project" value="InterPro"/>
</dbReference>
<keyword evidence="9" id="KW-1185">Reference proteome</keyword>
<dbReference type="InterPro" id="IPR051561">
    <property type="entry name" value="FRAS1_ECM"/>
</dbReference>
<dbReference type="EMBL" id="CAXITT010000805">
    <property type="protein sequence ID" value="CAL1546387.1"/>
    <property type="molecule type" value="Genomic_DNA"/>
</dbReference>
<keyword evidence="3" id="KW-0677">Repeat</keyword>
<gene>
    <name evidence="8" type="ORF">GSLYS_00019764001</name>
</gene>
<name>A0AAV2IL51_LYMST</name>
<dbReference type="GO" id="GO:0005509">
    <property type="term" value="F:calcium ion binding"/>
    <property type="evidence" value="ECO:0007669"/>
    <property type="project" value="UniProtKB-UniRule"/>
</dbReference>
<feature type="domain" description="Cadherin" evidence="7">
    <location>
        <begin position="443"/>
        <end position="541"/>
    </location>
</feature>
<evidence type="ECO:0000256" key="1">
    <source>
        <dbReference type="ARBA" id="ARBA00022723"/>
    </source>
</evidence>
<evidence type="ECO:0000256" key="4">
    <source>
        <dbReference type="ARBA" id="ARBA00023180"/>
    </source>
</evidence>
<keyword evidence="4" id="KW-0325">Glycoprotein</keyword>
<feature type="non-terminal residue" evidence="8">
    <location>
        <position position="668"/>
    </location>
</feature>
<dbReference type="PROSITE" id="PS51854">
    <property type="entry name" value="CSPG"/>
    <property type="match status" value="4"/>
</dbReference>
<feature type="repeat" description="CSPG" evidence="6">
    <location>
        <begin position="189"/>
        <end position="289"/>
    </location>
</feature>
<evidence type="ECO:0000259" key="7">
    <source>
        <dbReference type="PROSITE" id="PS50268"/>
    </source>
</evidence>
<dbReference type="InterPro" id="IPR045658">
    <property type="entry name" value="FRAS1-rel_N"/>
</dbReference>
<evidence type="ECO:0000256" key="5">
    <source>
        <dbReference type="PROSITE-ProRule" id="PRU00043"/>
    </source>
</evidence>
<evidence type="ECO:0000256" key="3">
    <source>
        <dbReference type="ARBA" id="ARBA00022737"/>
    </source>
</evidence>
<accession>A0AAV2IL51</accession>
<dbReference type="GO" id="GO:0007156">
    <property type="term" value="P:homophilic cell adhesion via plasma membrane adhesion molecules"/>
    <property type="evidence" value="ECO:0007669"/>
    <property type="project" value="InterPro"/>
</dbReference>
<dbReference type="AlphaFoldDB" id="A0AAV2IL51"/>
<keyword evidence="1" id="KW-0479">Metal-binding</keyword>
<evidence type="ECO:0000313" key="9">
    <source>
        <dbReference type="Proteomes" id="UP001497497"/>
    </source>
</evidence>
<proteinExistence type="predicted"/>
<protein>
    <recommendedName>
        <fullName evidence="7">Cadherin domain-containing protein</fullName>
    </recommendedName>
</protein>
<organism evidence="8 9">
    <name type="scientific">Lymnaea stagnalis</name>
    <name type="common">Great pond snail</name>
    <name type="synonym">Helix stagnalis</name>
    <dbReference type="NCBI Taxonomy" id="6523"/>
    <lineage>
        <taxon>Eukaryota</taxon>
        <taxon>Metazoa</taxon>
        <taxon>Spiralia</taxon>
        <taxon>Lophotrochozoa</taxon>
        <taxon>Mollusca</taxon>
        <taxon>Gastropoda</taxon>
        <taxon>Heterobranchia</taxon>
        <taxon>Euthyneura</taxon>
        <taxon>Panpulmonata</taxon>
        <taxon>Hygrophila</taxon>
        <taxon>Lymnaeoidea</taxon>
        <taxon>Lymnaeidae</taxon>
        <taxon>Lymnaea</taxon>
    </lineage>
</organism>
<dbReference type="Pfam" id="PF19309">
    <property type="entry name" value="Frem_N"/>
    <property type="match status" value="1"/>
</dbReference>
<reference evidence="8 9" key="1">
    <citation type="submission" date="2024-04" db="EMBL/GenBank/DDBJ databases">
        <authorList>
            <consortium name="Genoscope - CEA"/>
            <person name="William W."/>
        </authorList>
    </citation>
    <scope>NUCLEOTIDE SEQUENCE [LARGE SCALE GENOMIC DNA]</scope>
</reference>
<dbReference type="Proteomes" id="UP001497497">
    <property type="component" value="Unassembled WGS sequence"/>
</dbReference>
<dbReference type="PANTHER" id="PTHR45739:SF11">
    <property type="entry name" value="FRAS1-RELATED EXTRACELLULAR MATRIX PROTEIN 1-LIKE ISOFORM X1"/>
    <property type="match status" value="1"/>
</dbReference>
<dbReference type="PROSITE" id="PS50268">
    <property type="entry name" value="CADHERIN_2"/>
    <property type="match status" value="1"/>
</dbReference>
<dbReference type="PANTHER" id="PTHR45739">
    <property type="entry name" value="MATRIX PROTEIN, PUTATIVE-RELATED"/>
    <property type="match status" value="1"/>
</dbReference>
<comment type="caution">
    <text evidence="8">The sequence shown here is derived from an EMBL/GenBank/DDBJ whole genome shotgun (WGS) entry which is preliminary data.</text>
</comment>
<dbReference type="GO" id="GO:0009653">
    <property type="term" value="P:anatomical structure morphogenesis"/>
    <property type="evidence" value="ECO:0007669"/>
    <property type="project" value="TreeGrafter"/>
</dbReference>
<dbReference type="Pfam" id="PF16184">
    <property type="entry name" value="Cadherin_3"/>
    <property type="match status" value="4"/>
</dbReference>
<feature type="repeat" description="CSPG" evidence="6">
    <location>
        <begin position="310"/>
        <end position="398"/>
    </location>
</feature>